<feature type="transmembrane region" description="Helical" evidence="1">
    <location>
        <begin position="6"/>
        <end position="25"/>
    </location>
</feature>
<dbReference type="AlphaFoldDB" id="A0A975H273"/>
<gene>
    <name evidence="2" type="ORF">J1M35_15930</name>
</gene>
<keyword evidence="1" id="KW-1133">Transmembrane helix</keyword>
<keyword evidence="3" id="KW-1185">Reference proteome</keyword>
<keyword evidence="1" id="KW-0472">Membrane</keyword>
<accession>A0A975H273</accession>
<sequence>MRMYLWTMLGLLVFGIVMRTLWLGLNVTPARTRGSLAIDLLEGVALAAWTGYLLATGAGHG</sequence>
<reference evidence="2" key="1">
    <citation type="submission" date="2021-03" db="EMBL/GenBank/DDBJ databases">
        <title>Ottowia sp. 27C isolated from the cloaca of a Giant Asian pond turtle (Heosemys grandis).</title>
        <authorList>
            <person name="Spergser J."/>
            <person name="Busse H.-J."/>
        </authorList>
    </citation>
    <scope>NUCLEOTIDE SEQUENCE</scope>
    <source>
        <strain evidence="2">27C</strain>
    </source>
</reference>
<evidence type="ECO:0000313" key="3">
    <source>
        <dbReference type="Proteomes" id="UP000663903"/>
    </source>
</evidence>
<evidence type="ECO:0000313" key="2">
    <source>
        <dbReference type="EMBL" id="QTD44568.1"/>
    </source>
</evidence>
<feature type="transmembrane region" description="Helical" evidence="1">
    <location>
        <begin position="37"/>
        <end position="55"/>
    </location>
</feature>
<dbReference type="KEGG" id="otd:J1M35_15930"/>
<proteinExistence type="predicted"/>
<organism evidence="2 3">
    <name type="scientific">Ottowia testudinis</name>
    <dbReference type="NCBI Taxonomy" id="2816950"/>
    <lineage>
        <taxon>Bacteria</taxon>
        <taxon>Pseudomonadati</taxon>
        <taxon>Pseudomonadota</taxon>
        <taxon>Betaproteobacteria</taxon>
        <taxon>Burkholderiales</taxon>
        <taxon>Comamonadaceae</taxon>
        <taxon>Ottowia</taxon>
    </lineage>
</organism>
<name>A0A975H273_9BURK</name>
<evidence type="ECO:0000256" key="1">
    <source>
        <dbReference type="SAM" id="Phobius"/>
    </source>
</evidence>
<protein>
    <submittedName>
        <fullName evidence="2">Uncharacterized protein</fullName>
    </submittedName>
</protein>
<dbReference type="RefSeq" id="WP_208008132.1">
    <property type="nucleotide sequence ID" value="NZ_CP071796.1"/>
</dbReference>
<keyword evidence="1" id="KW-0812">Transmembrane</keyword>
<dbReference type="Proteomes" id="UP000663903">
    <property type="component" value="Chromosome"/>
</dbReference>
<dbReference type="EMBL" id="CP071796">
    <property type="protein sequence ID" value="QTD44568.1"/>
    <property type="molecule type" value="Genomic_DNA"/>
</dbReference>